<dbReference type="Proteomes" id="UP000006222">
    <property type="component" value="Unassembled WGS sequence"/>
</dbReference>
<sequence>MDCERTKLSNRNVLAGLIESMFQRSNPSLMPELATDERKSQSNNKDGGQNLRQCETHEAPLSKLAATSTRPLAKHSRCFSLDQTEASF</sequence>
<comment type="caution">
    <text evidence="2">The sequence shown here is derived from an EMBL/GenBank/DDBJ whole genome shotgun (WGS) entry which is preliminary data.</text>
</comment>
<evidence type="ECO:0000313" key="3">
    <source>
        <dbReference type="Proteomes" id="UP000006222"/>
    </source>
</evidence>
<reference evidence="2 3" key="1">
    <citation type="journal article" date="2013" name="Mar. Genomics">
        <title>Expression of sulfatases in Rhodopirellula baltica and the diversity of sulfatases in the genus Rhodopirellula.</title>
        <authorList>
            <person name="Wegner C.E."/>
            <person name="Richter-Heitmann T."/>
            <person name="Klindworth A."/>
            <person name="Klockow C."/>
            <person name="Richter M."/>
            <person name="Achstetter T."/>
            <person name="Glockner F.O."/>
            <person name="Harder J."/>
        </authorList>
    </citation>
    <scope>NUCLEOTIDE SEQUENCE [LARGE SCALE GENOMIC DNA]</scope>
    <source>
        <strain evidence="2 3">WH47</strain>
    </source>
</reference>
<evidence type="ECO:0000313" key="2">
    <source>
        <dbReference type="EMBL" id="EGF29106.1"/>
    </source>
</evidence>
<organism evidence="2 3">
    <name type="scientific">Rhodopirellula baltica WH47</name>
    <dbReference type="NCBI Taxonomy" id="991778"/>
    <lineage>
        <taxon>Bacteria</taxon>
        <taxon>Pseudomonadati</taxon>
        <taxon>Planctomycetota</taxon>
        <taxon>Planctomycetia</taxon>
        <taxon>Pirellulales</taxon>
        <taxon>Pirellulaceae</taxon>
        <taxon>Rhodopirellula</taxon>
    </lineage>
</organism>
<accession>F2AMJ4</accession>
<gene>
    <name evidence="2" type="ORF">RBWH47_05508</name>
</gene>
<feature type="region of interest" description="Disordered" evidence="1">
    <location>
        <begin position="24"/>
        <end position="68"/>
    </location>
</feature>
<protein>
    <submittedName>
        <fullName evidence="2">Uncharacterized protein</fullName>
    </submittedName>
</protein>
<evidence type="ECO:0000256" key="1">
    <source>
        <dbReference type="SAM" id="MobiDB-lite"/>
    </source>
</evidence>
<feature type="compositionally biased region" description="Polar residues" evidence="1">
    <location>
        <begin position="41"/>
        <end position="53"/>
    </location>
</feature>
<name>F2AMJ4_RHOBT</name>
<dbReference type="AlphaFoldDB" id="F2AMJ4"/>
<dbReference type="EMBL" id="AFAR01000054">
    <property type="protein sequence ID" value="EGF29106.1"/>
    <property type="molecule type" value="Genomic_DNA"/>
</dbReference>
<proteinExistence type="predicted"/>